<gene>
    <name evidence="3" type="ORF">GCM10007276_05410</name>
</gene>
<dbReference type="EMBL" id="BMCP01000001">
    <property type="protein sequence ID" value="GGE31128.1"/>
    <property type="molecule type" value="Genomic_DNA"/>
</dbReference>
<feature type="domain" description="DUF1468" evidence="2">
    <location>
        <begin position="10"/>
        <end position="141"/>
    </location>
</feature>
<evidence type="ECO:0000313" key="4">
    <source>
        <dbReference type="Proteomes" id="UP000602745"/>
    </source>
</evidence>
<evidence type="ECO:0000259" key="2">
    <source>
        <dbReference type="Pfam" id="PF07331"/>
    </source>
</evidence>
<comment type="caution">
    <text evidence="3">The sequence shown here is derived from an EMBL/GenBank/DDBJ whole genome shotgun (WGS) entry which is preliminary data.</text>
</comment>
<evidence type="ECO:0000256" key="1">
    <source>
        <dbReference type="SAM" id="Phobius"/>
    </source>
</evidence>
<keyword evidence="1" id="KW-1133">Transmembrane helix</keyword>
<name>A0A8J2VMF3_9RHOB</name>
<dbReference type="Proteomes" id="UP000602745">
    <property type="component" value="Unassembled WGS sequence"/>
</dbReference>
<keyword evidence="4" id="KW-1185">Reference proteome</keyword>
<reference evidence="3" key="1">
    <citation type="journal article" date="2014" name="Int. J. Syst. Evol. Microbiol.">
        <title>Complete genome sequence of Corynebacterium casei LMG S-19264T (=DSM 44701T), isolated from a smear-ripened cheese.</title>
        <authorList>
            <consortium name="US DOE Joint Genome Institute (JGI-PGF)"/>
            <person name="Walter F."/>
            <person name="Albersmeier A."/>
            <person name="Kalinowski J."/>
            <person name="Ruckert C."/>
        </authorList>
    </citation>
    <scope>NUCLEOTIDE SEQUENCE</scope>
    <source>
        <strain evidence="3">CCM 7684</strain>
    </source>
</reference>
<protein>
    <submittedName>
        <fullName evidence="3">Membrane protein</fullName>
    </submittedName>
</protein>
<dbReference type="RefSeq" id="WP_188408157.1">
    <property type="nucleotide sequence ID" value="NZ_BMCP01000001.1"/>
</dbReference>
<feature type="transmembrane region" description="Helical" evidence="1">
    <location>
        <begin position="99"/>
        <end position="132"/>
    </location>
</feature>
<evidence type="ECO:0000313" key="3">
    <source>
        <dbReference type="EMBL" id="GGE31128.1"/>
    </source>
</evidence>
<feature type="transmembrane region" description="Helical" evidence="1">
    <location>
        <begin position="7"/>
        <end position="29"/>
    </location>
</feature>
<reference evidence="3" key="2">
    <citation type="submission" date="2020-09" db="EMBL/GenBank/DDBJ databases">
        <authorList>
            <person name="Sun Q."/>
            <person name="Sedlacek I."/>
        </authorList>
    </citation>
    <scope>NUCLEOTIDE SEQUENCE</scope>
    <source>
        <strain evidence="3">CCM 7684</strain>
    </source>
</reference>
<feature type="transmembrane region" description="Helical" evidence="1">
    <location>
        <begin position="41"/>
        <end position="60"/>
    </location>
</feature>
<accession>A0A8J2VMF3</accession>
<keyword evidence="1" id="KW-0812">Transmembrane</keyword>
<sequence>MGSDMRVDRILGVVILMVAAAVAIGSFGIEYSFSSDPLGPRAFPLALAIVCALCALWLLARPSLQTVAVSPSAYRSFGLVAVCVISAALFPFAGFRLSIFLLCSVTSWLFGASMFKACIVGVLNAIVLWLAFTKIFGIALPPNPLLGF</sequence>
<organism evidence="3 4">
    <name type="scientific">Agaricicola taiwanensis</name>
    <dbReference type="NCBI Taxonomy" id="591372"/>
    <lineage>
        <taxon>Bacteria</taxon>
        <taxon>Pseudomonadati</taxon>
        <taxon>Pseudomonadota</taxon>
        <taxon>Alphaproteobacteria</taxon>
        <taxon>Rhodobacterales</taxon>
        <taxon>Paracoccaceae</taxon>
        <taxon>Agaricicola</taxon>
    </lineage>
</organism>
<proteinExistence type="predicted"/>
<dbReference type="AlphaFoldDB" id="A0A8J2VMF3"/>
<keyword evidence="1" id="KW-0472">Membrane</keyword>
<feature type="transmembrane region" description="Helical" evidence="1">
    <location>
        <begin position="72"/>
        <end position="93"/>
    </location>
</feature>
<dbReference type="Pfam" id="PF07331">
    <property type="entry name" value="TctB"/>
    <property type="match status" value="1"/>
</dbReference>
<dbReference type="InterPro" id="IPR009936">
    <property type="entry name" value="DUF1468"/>
</dbReference>